<name>A0A1M5LBX0_9FIRM</name>
<evidence type="ECO:0000256" key="1">
    <source>
        <dbReference type="ARBA" id="ARBA00009437"/>
    </source>
</evidence>
<dbReference type="RefSeq" id="WP_073089852.1">
    <property type="nucleotide sequence ID" value="NZ_FQWY01000007.1"/>
</dbReference>
<dbReference type="GO" id="GO:0000976">
    <property type="term" value="F:transcription cis-regulatory region binding"/>
    <property type="evidence" value="ECO:0007669"/>
    <property type="project" value="TreeGrafter"/>
</dbReference>
<dbReference type="Gene3D" id="1.10.10.10">
    <property type="entry name" value="Winged helix-like DNA-binding domain superfamily/Winged helix DNA-binding domain"/>
    <property type="match status" value="1"/>
</dbReference>
<keyword evidence="3 6" id="KW-0238">DNA-binding</keyword>
<evidence type="ECO:0000313" key="7">
    <source>
        <dbReference type="Proteomes" id="UP000242329"/>
    </source>
</evidence>
<proteinExistence type="inferred from homology"/>
<dbReference type="SUPFAM" id="SSF46785">
    <property type="entry name" value="Winged helix' DNA-binding domain"/>
    <property type="match status" value="1"/>
</dbReference>
<evidence type="ECO:0000259" key="5">
    <source>
        <dbReference type="PROSITE" id="PS50931"/>
    </source>
</evidence>
<dbReference type="PRINTS" id="PR00039">
    <property type="entry name" value="HTHLYSR"/>
</dbReference>
<dbReference type="AlphaFoldDB" id="A0A1M5LBX0"/>
<dbReference type="EMBL" id="FQWY01000007">
    <property type="protein sequence ID" value="SHG62531.1"/>
    <property type="molecule type" value="Genomic_DNA"/>
</dbReference>
<comment type="similarity">
    <text evidence="1">Belongs to the LysR transcriptional regulatory family.</text>
</comment>
<dbReference type="Pfam" id="PF03466">
    <property type="entry name" value="LysR_substrate"/>
    <property type="match status" value="1"/>
</dbReference>
<sequence>MNIEQFEIFRTIAQVKSFTRAAKILNFTQPAISSQIKSLEQYYNVELFERGSSGVKLTEAGKKFYEYGEKILALFNEMEAELAKISGSTKEFIKLGASNSPGNYFLPSAIKVFKARHPNAYVRVDIAHSYEIIEALRERSLDIGVIEGDMSYGPDIERHKISSNKLVLVAPANAKWKKIRNISIQDLMREPFIAREEEATLRYLFNSYLKSIGYNLDDMNIVMEITNWEAMKQAVLNNVGLAIIPYPVVEKEIKEGKLVEIALEGENLQLNWNIEVVVRSGETLTGLKKELFDFLTSPDTIWKAEEENITQNKMRFI</sequence>
<dbReference type="InterPro" id="IPR036388">
    <property type="entry name" value="WH-like_DNA-bd_sf"/>
</dbReference>
<feature type="domain" description="HTH lysR-type" evidence="5">
    <location>
        <begin position="1"/>
        <end position="58"/>
    </location>
</feature>
<dbReference type="Proteomes" id="UP000242329">
    <property type="component" value="Unassembled WGS sequence"/>
</dbReference>
<evidence type="ECO:0000256" key="3">
    <source>
        <dbReference type="ARBA" id="ARBA00023125"/>
    </source>
</evidence>
<dbReference type="FunFam" id="1.10.10.10:FF:000001">
    <property type="entry name" value="LysR family transcriptional regulator"/>
    <property type="match status" value="1"/>
</dbReference>
<reference evidence="7" key="1">
    <citation type="submission" date="2016-11" db="EMBL/GenBank/DDBJ databases">
        <authorList>
            <person name="Varghese N."/>
            <person name="Submissions S."/>
        </authorList>
    </citation>
    <scope>NUCLEOTIDE SEQUENCE [LARGE SCALE GENOMIC DNA]</scope>
    <source>
        <strain evidence="7">DSM 11003</strain>
    </source>
</reference>
<evidence type="ECO:0000313" key="6">
    <source>
        <dbReference type="EMBL" id="SHG62531.1"/>
    </source>
</evidence>
<dbReference type="InterPro" id="IPR000847">
    <property type="entry name" value="LysR_HTH_N"/>
</dbReference>
<gene>
    <name evidence="6" type="ORF">SAMN02745221_00632</name>
</gene>
<dbReference type="PROSITE" id="PS50931">
    <property type="entry name" value="HTH_LYSR"/>
    <property type="match status" value="1"/>
</dbReference>
<organism evidence="6 7">
    <name type="scientific">Thermosyntropha lipolytica DSM 11003</name>
    <dbReference type="NCBI Taxonomy" id="1123382"/>
    <lineage>
        <taxon>Bacteria</taxon>
        <taxon>Bacillati</taxon>
        <taxon>Bacillota</taxon>
        <taxon>Clostridia</taxon>
        <taxon>Eubacteriales</taxon>
        <taxon>Syntrophomonadaceae</taxon>
        <taxon>Thermosyntropha</taxon>
    </lineage>
</organism>
<dbReference type="SUPFAM" id="SSF53850">
    <property type="entry name" value="Periplasmic binding protein-like II"/>
    <property type="match status" value="1"/>
</dbReference>
<dbReference type="STRING" id="1123382.SAMN02745221_00632"/>
<keyword evidence="7" id="KW-1185">Reference proteome</keyword>
<evidence type="ECO:0000256" key="2">
    <source>
        <dbReference type="ARBA" id="ARBA00023015"/>
    </source>
</evidence>
<dbReference type="OrthoDB" id="9785745at2"/>
<evidence type="ECO:0000256" key="4">
    <source>
        <dbReference type="ARBA" id="ARBA00023163"/>
    </source>
</evidence>
<dbReference type="InterPro" id="IPR005119">
    <property type="entry name" value="LysR_subst-bd"/>
</dbReference>
<dbReference type="PANTHER" id="PTHR30126">
    <property type="entry name" value="HTH-TYPE TRANSCRIPTIONAL REGULATOR"/>
    <property type="match status" value="1"/>
</dbReference>
<protein>
    <submittedName>
        <fullName evidence="6">DNA-binding transcriptional regulator, LysR family</fullName>
    </submittedName>
</protein>
<dbReference type="InterPro" id="IPR036390">
    <property type="entry name" value="WH_DNA-bd_sf"/>
</dbReference>
<keyword evidence="4" id="KW-0804">Transcription</keyword>
<dbReference type="Gene3D" id="3.40.190.290">
    <property type="match status" value="1"/>
</dbReference>
<keyword evidence="2" id="KW-0805">Transcription regulation</keyword>
<dbReference type="Pfam" id="PF00126">
    <property type="entry name" value="HTH_1"/>
    <property type="match status" value="1"/>
</dbReference>
<dbReference type="GO" id="GO:0003700">
    <property type="term" value="F:DNA-binding transcription factor activity"/>
    <property type="evidence" value="ECO:0007669"/>
    <property type="project" value="InterPro"/>
</dbReference>
<dbReference type="PANTHER" id="PTHR30126:SF40">
    <property type="entry name" value="HTH-TYPE TRANSCRIPTIONAL REGULATOR GLTR"/>
    <property type="match status" value="1"/>
</dbReference>
<accession>A0A1M5LBX0</accession>